<reference evidence="1 2" key="1">
    <citation type="submission" date="2020-03" db="EMBL/GenBank/DDBJ databases">
        <title>Whole genome shotgun sequence of Phytohabitans rumicis NBRC 108638.</title>
        <authorList>
            <person name="Komaki H."/>
            <person name="Tamura T."/>
        </authorList>
    </citation>
    <scope>NUCLEOTIDE SEQUENCE [LARGE SCALE GENOMIC DNA]</scope>
    <source>
        <strain evidence="1 2">NBRC 108638</strain>
    </source>
</reference>
<dbReference type="RefSeq" id="WP_173075992.1">
    <property type="nucleotide sequence ID" value="NZ_BAABJB010000015.1"/>
</dbReference>
<dbReference type="Pfam" id="PF09391">
    <property type="entry name" value="DUF2000"/>
    <property type="match status" value="1"/>
</dbReference>
<gene>
    <name evidence="1" type="ORF">Prum_022330</name>
</gene>
<reference evidence="1 2" key="2">
    <citation type="submission" date="2020-03" db="EMBL/GenBank/DDBJ databases">
        <authorList>
            <person name="Ichikawa N."/>
            <person name="Kimura A."/>
            <person name="Kitahashi Y."/>
            <person name="Uohara A."/>
        </authorList>
    </citation>
    <scope>NUCLEOTIDE SEQUENCE [LARGE SCALE GENOMIC DNA]</scope>
    <source>
        <strain evidence="1 2">NBRC 108638</strain>
    </source>
</reference>
<organism evidence="1 2">
    <name type="scientific">Phytohabitans rumicis</name>
    <dbReference type="NCBI Taxonomy" id="1076125"/>
    <lineage>
        <taxon>Bacteria</taxon>
        <taxon>Bacillati</taxon>
        <taxon>Actinomycetota</taxon>
        <taxon>Actinomycetes</taxon>
        <taxon>Micromonosporales</taxon>
        <taxon>Micromonosporaceae</taxon>
    </lineage>
</organism>
<dbReference type="Gene3D" id="3.40.1490.10">
    <property type="entry name" value="Bit1"/>
    <property type="match status" value="1"/>
</dbReference>
<dbReference type="AlphaFoldDB" id="A0A6V8L1B1"/>
<dbReference type="EMBL" id="BLPG01000001">
    <property type="protein sequence ID" value="GFJ88591.1"/>
    <property type="molecule type" value="Genomic_DNA"/>
</dbReference>
<protein>
    <recommendedName>
        <fullName evidence="3">DUF2000 domain-containing protein</fullName>
    </recommendedName>
</protein>
<sequence length="136" mass="14434">MRPTTKIAIVVRDDLATWQKLNVTAFLASGVAGALPETVGQPYEDGSGTPYLPMFGQPVLVYAADLAGLAEVRAKAAARELAVGVYTEELFTSNNDDDNRAAVRAVPAEKLRLVGLSVHGPRNAVDKVLKGLPLHP</sequence>
<evidence type="ECO:0000313" key="2">
    <source>
        <dbReference type="Proteomes" id="UP000482960"/>
    </source>
</evidence>
<evidence type="ECO:0000313" key="1">
    <source>
        <dbReference type="EMBL" id="GFJ88591.1"/>
    </source>
</evidence>
<dbReference type="InterPro" id="IPR018988">
    <property type="entry name" value="DUF2000"/>
</dbReference>
<dbReference type="SUPFAM" id="SSF102462">
    <property type="entry name" value="Peptidyl-tRNA hydrolase II"/>
    <property type="match status" value="1"/>
</dbReference>
<dbReference type="Proteomes" id="UP000482960">
    <property type="component" value="Unassembled WGS sequence"/>
</dbReference>
<comment type="caution">
    <text evidence="1">The sequence shown here is derived from an EMBL/GenBank/DDBJ whole genome shotgun (WGS) entry which is preliminary data.</text>
</comment>
<proteinExistence type="predicted"/>
<evidence type="ECO:0008006" key="3">
    <source>
        <dbReference type="Google" id="ProtNLM"/>
    </source>
</evidence>
<dbReference type="InterPro" id="IPR023476">
    <property type="entry name" value="Pep_tRNA_hydro_II_dom_sf"/>
</dbReference>
<accession>A0A6V8L1B1</accession>
<keyword evidence="2" id="KW-1185">Reference proteome</keyword>
<name>A0A6V8L1B1_9ACTN</name>